<dbReference type="PATRIC" id="fig|997874.3.peg.2564"/>
<accession>I9QQG2</accession>
<dbReference type="InterPro" id="IPR029465">
    <property type="entry name" value="ATPgrasp_TupA"/>
</dbReference>
<sequence length="326" mass="38366">MIFVNCLYIMKQFVQVKLPLIYQIVAYAKYYKAFVENKKLSLRVAGMSNEGLKDYNASLYKIRQEKALDWGNLKTYTEKMQWAKLFDKDPRKTLCSDKYKVRDWVSERVGSEYLVPLLAVWDSYDDINIDILPNQFVLKTNHGSGDAVIIRDKKAITLAKKIELRRKIKFSLETDYSCRYCEMHYKDISPKIIAEEFIDSGSHDLVDYKFLCFDGVPYYCWVDMDRFTNHTRNVYDLEWNLQTWNQRSYGNYKGVINKPKNFNMMIEIVKELSQGFSHVRVDLYNVDGKIYFGEMTFTNGSGFEEITPLSADLMLGNLWKLRGVDF</sequence>
<protein>
    <submittedName>
        <fullName evidence="1">Uncharacterized protein</fullName>
    </submittedName>
</protein>
<evidence type="ECO:0000313" key="2">
    <source>
        <dbReference type="Proteomes" id="UP000003741"/>
    </source>
</evidence>
<dbReference type="HOGENOM" id="CLU_747884_0_0_10"/>
<dbReference type="EMBL" id="AGXG01000055">
    <property type="protein sequence ID" value="EIY31663.1"/>
    <property type="molecule type" value="Genomic_DNA"/>
</dbReference>
<comment type="caution">
    <text evidence="1">The sequence shown here is derived from an EMBL/GenBank/DDBJ whole genome shotgun (WGS) entry which is preliminary data.</text>
</comment>
<dbReference type="SUPFAM" id="SSF56059">
    <property type="entry name" value="Glutathione synthetase ATP-binding domain-like"/>
    <property type="match status" value="1"/>
</dbReference>
<proteinExistence type="predicted"/>
<organism evidence="1 2">
    <name type="scientific">Bacteroides cellulosilyticus CL02T12C19</name>
    <dbReference type="NCBI Taxonomy" id="997874"/>
    <lineage>
        <taxon>Bacteria</taxon>
        <taxon>Pseudomonadati</taxon>
        <taxon>Bacteroidota</taxon>
        <taxon>Bacteroidia</taxon>
        <taxon>Bacteroidales</taxon>
        <taxon>Bacteroidaceae</taxon>
        <taxon>Bacteroides</taxon>
    </lineage>
</organism>
<reference evidence="1 2" key="1">
    <citation type="submission" date="2012-02" db="EMBL/GenBank/DDBJ databases">
        <title>The Genome Sequence of Bacteroides cellulosilyticus CL02T12C19.</title>
        <authorList>
            <consortium name="The Broad Institute Genome Sequencing Platform"/>
            <person name="Earl A."/>
            <person name="Ward D."/>
            <person name="Feldgarden M."/>
            <person name="Gevers D."/>
            <person name="Zitomersky N.L."/>
            <person name="Coyne M.J."/>
            <person name="Comstock L.E."/>
            <person name="Young S.K."/>
            <person name="Zeng Q."/>
            <person name="Gargeya S."/>
            <person name="Fitzgerald M."/>
            <person name="Haas B."/>
            <person name="Abouelleil A."/>
            <person name="Alvarado L."/>
            <person name="Arachchi H.M."/>
            <person name="Berlin A."/>
            <person name="Chapman S.B."/>
            <person name="Gearin G."/>
            <person name="Goldberg J."/>
            <person name="Griggs A."/>
            <person name="Gujja S."/>
            <person name="Hansen M."/>
            <person name="Heiman D."/>
            <person name="Howarth C."/>
            <person name="Larimer J."/>
            <person name="Lui A."/>
            <person name="MacDonald P.J.P."/>
            <person name="McCowen C."/>
            <person name="Montmayeur A."/>
            <person name="Murphy C."/>
            <person name="Neiman D."/>
            <person name="Pearson M."/>
            <person name="Priest M."/>
            <person name="Roberts A."/>
            <person name="Saif S."/>
            <person name="Shea T."/>
            <person name="Sisk P."/>
            <person name="Stolte C."/>
            <person name="Sykes S."/>
            <person name="Wortman J."/>
            <person name="Nusbaum C."/>
            <person name="Birren B."/>
        </authorList>
    </citation>
    <scope>NUCLEOTIDE SEQUENCE [LARGE SCALE GENOMIC DNA]</scope>
    <source>
        <strain evidence="1 2">CL02T12C19</strain>
    </source>
</reference>
<name>I9QQG2_9BACE</name>
<dbReference type="Pfam" id="PF14305">
    <property type="entry name" value="ATPgrasp_TupA"/>
    <property type="match status" value="1"/>
</dbReference>
<keyword evidence="2" id="KW-1185">Reference proteome</keyword>
<dbReference type="AlphaFoldDB" id="I9QQG2"/>
<gene>
    <name evidence="1" type="ORF">HMPREF1062_02506</name>
</gene>
<evidence type="ECO:0000313" key="1">
    <source>
        <dbReference type="EMBL" id="EIY31663.1"/>
    </source>
</evidence>
<dbReference type="Proteomes" id="UP000003741">
    <property type="component" value="Unassembled WGS sequence"/>
</dbReference>